<comment type="similarity">
    <text evidence="3 9">Belongs to the CcmC/CycZ/HelC family.</text>
</comment>
<evidence type="ECO:0000256" key="6">
    <source>
        <dbReference type="ARBA" id="ARBA00022748"/>
    </source>
</evidence>
<dbReference type="InterPro" id="IPR045062">
    <property type="entry name" value="Cyt_c_biogenesis_CcsA/CcmC"/>
</dbReference>
<dbReference type="PRINTS" id="PR01386">
    <property type="entry name" value="CCMCBIOGNSIS"/>
</dbReference>
<dbReference type="PATRIC" id="fig|946483.4.peg.1953"/>
<keyword evidence="7 9" id="KW-1133">Transmembrane helix</keyword>
<dbReference type="EMBL" id="CP004885">
    <property type="protein sequence ID" value="AGX88016.1"/>
    <property type="molecule type" value="Genomic_DNA"/>
</dbReference>
<name>U5N8Z1_9BURK</name>
<feature type="transmembrane region" description="Helical" evidence="9">
    <location>
        <begin position="128"/>
        <end position="147"/>
    </location>
</feature>
<dbReference type="Pfam" id="PF01578">
    <property type="entry name" value="Cytochrom_C_asm"/>
    <property type="match status" value="1"/>
</dbReference>
<gene>
    <name evidence="9 11" type="primary">ccmC</name>
    <name evidence="11" type="ORF">Cenrod_1938</name>
</gene>
<evidence type="ECO:0000256" key="5">
    <source>
        <dbReference type="ARBA" id="ARBA00022692"/>
    </source>
</evidence>
<keyword evidence="9" id="KW-0813">Transport</keyword>
<dbReference type="Proteomes" id="UP000017184">
    <property type="component" value="Chromosome"/>
</dbReference>
<feature type="transmembrane region" description="Helical" evidence="9">
    <location>
        <begin position="21"/>
        <end position="44"/>
    </location>
</feature>
<dbReference type="GO" id="GO:0005886">
    <property type="term" value="C:plasma membrane"/>
    <property type="evidence" value="ECO:0007669"/>
    <property type="project" value="UniProtKB-SubCell"/>
</dbReference>
<reference evidence="11 12" key="1">
    <citation type="journal article" date="2013" name="Genome Biol.">
        <title>Genomic analysis reveals key aspects of prokaryotic symbiosis in the phototrophic consortium "Chlorochromatium aggregatum".</title>
        <authorList>
            <person name="Liu Z."/>
            <person name="Muller J."/>
            <person name="Li T."/>
            <person name="Alvey R.M."/>
            <person name="Vogl K."/>
            <person name="Frigaard N.U."/>
            <person name="Rockwell N.C."/>
            <person name="Boyd E.S."/>
            <person name="Tomsho L.P."/>
            <person name="Schuster S.C."/>
            <person name="Henke P."/>
            <person name="Rohde M."/>
            <person name="Overmann J."/>
            <person name="Bryant D.A."/>
        </authorList>
    </citation>
    <scope>NUCLEOTIDE SEQUENCE [LARGE SCALE GENOMIC DNA]</scope>
    <source>
        <strain evidence="11">CR</strain>
    </source>
</reference>
<dbReference type="PANTHER" id="PTHR30071">
    <property type="entry name" value="HEME EXPORTER PROTEIN C"/>
    <property type="match status" value="1"/>
</dbReference>
<dbReference type="eggNOG" id="COG0755">
    <property type="taxonomic scope" value="Bacteria"/>
</dbReference>
<feature type="domain" description="Cytochrome c assembly protein" evidence="10">
    <location>
        <begin position="44"/>
        <end position="185"/>
    </location>
</feature>
<evidence type="ECO:0000256" key="9">
    <source>
        <dbReference type="RuleBase" id="RU364092"/>
    </source>
</evidence>
<evidence type="ECO:0000259" key="10">
    <source>
        <dbReference type="Pfam" id="PF01578"/>
    </source>
</evidence>
<dbReference type="PANTHER" id="PTHR30071:SF1">
    <property type="entry name" value="CYTOCHROME B_B6 PROTEIN-RELATED"/>
    <property type="match status" value="1"/>
</dbReference>
<evidence type="ECO:0000256" key="2">
    <source>
        <dbReference type="ARBA" id="ARBA00004141"/>
    </source>
</evidence>
<dbReference type="InterPro" id="IPR003557">
    <property type="entry name" value="Cyt_c_biogenesis_CcmC"/>
</dbReference>
<evidence type="ECO:0000313" key="12">
    <source>
        <dbReference type="Proteomes" id="UP000017184"/>
    </source>
</evidence>
<evidence type="ECO:0000256" key="4">
    <source>
        <dbReference type="ARBA" id="ARBA00016463"/>
    </source>
</evidence>
<proteinExistence type="inferred from homology"/>
<accession>U5N8Z1</accession>
<feature type="transmembrane region" description="Helical" evidence="9">
    <location>
        <begin position="64"/>
        <end position="85"/>
    </location>
</feature>
<sequence length="246" mass="26493">MAPRPMPPFSTPEGCYRRAGLAVPWLAGAAALLAVLGGWIGWFVAPIDAQQGQGYRIIFVHVPAAQMSLLVYVAMAGAAAAALVWRLPLAGMAARALAPTGAWCTALALCTGALWGKPMWGTWWVWDARLTSELLLLFLYLGFLALHSSITDLHRADRAAAVLAVVGVINVPVIHFSVQWWNTLHQGASLSLRGSTVAPPVLAGMAVMALAFAAYVACVALLRMRCLLLERERNEPWVRDVVAQRC</sequence>
<evidence type="ECO:0000256" key="8">
    <source>
        <dbReference type="ARBA" id="ARBA00023136"/>
    </source>
</evidence>
<dbReference type="STRING" id="946483.Cenrod_1938"/>
<dbReference type="KEGG" id="cbx:Cenrod_1938"/>
<dbReference type="GO" id="GO:0015232">
    <property type="term" value="F:heme transmembrane transporter activity"/>
    <property type="evidence" value="ECO:0007669"/>
    <property type="project" value="InterPro"/>
</dbReference>
<keyword evidence="9" id="KW-1003">Cell membrane</keyword>
<dbReference type="HOGENOM" id="CLU_066538_2_0_4"/>
<feature type="transmembrane region" description="Helical" evidence="9">
    <location>
        <begin position="159"/>
        <end position="181"/>
    </location>
</feature>
<dbReference type="InterPro" id="IPR002541">
    <property type="entry name" value="Cyt_c_assembly"/>
</dbReference>
<keyword evidence="5 9" id="KW-0812">Transmembrane</keyword>
<organism evidence="11 12">
    <name type="scientific">Candidatus Symbiobacter mobilis CR</name>
    <dbReference type="NCBI Taxonomy" id="946483"/>
    <lineage>
        <taxon>Bacteria</taxon>
        <taxon>Pseudomonadati</taxon>
        <taxon>Pseudomonadota</taxon>
        <taxon>Betaproteobacteria</taxon>
        <taxon>Burkholderiales</taxon>
        <taxon>Comamonadaceae</taxon>
    </lineage>
</organism>
<dbReference type="GO" id="GO:0020037">
    <property type="term" value="F:heme binding"/>
    <property type="evidence" value="ECO:0007669"/>
    <property type="project" value="InterPro"/>
</dbReference>
<feature type="transmembrane region" description="Helical" evidence="9">
    <location>
        <begin position="97"/>
        <end position="116"/>
    </location>
</feature>
<dbReference type="AlphaFoldDB" id="U5N8Z1"/>
<evidence type="ECO:0000313" key="11">
    <source>
        <dbReference type="EMBL" id="AGX88016.1"/>
    </source>
</evidence>
<comment type="function">
    <text evidence="1 9">Required for the export of heme to the periplasm for the biogenesis of c-type cytochromes.</text>
</comment>
<dbReference type="NCBIfam" id="TIGR01191">
    <property type="entry name" value="ccmC"/>
    <property type="match status" value="1"/>
</dbReference>
<comment type="subcellular location">
    <subcellularLocation>
        <location evidence="9">Cell inner membrane</location>
    </subcellularLocation>
    <subcellularLocation>
        <location evidence="2">Membrane</location>
        <topology evidence="2">Multi-pass membrane protein</topology>
    </subcellularLocation>
</comment>
<feature type="transmembrane region" description="Helical" evidence="9">
    <location>
        <begin position="201"/>
        <end position="222"/>
    </location>
</feature>
<evidence type="ECO:0000256" key="3">
    <source>
        <dbReference type="ARBA" id="ARBA00005840"/>
    </source>
</evidence>
<keyword evidence="12" id="KW-1185">Reference proteome</keyword>
<protein>
    <recommendedName>
        <fullName evidence="4 9">Heme exporter protein C</fullName>
    </recommendedName>
    <alternativeName>
        <fullName evidence="9">Cytochrome c-type biogenesis protein</fullName>
    </alternativeName>
</protein>
<keyword evidence="9" id="KW-0997">Cell inner membrane</keyword>
<keyword evidence="8 9" id="KW-0472">Membrane</keyword>
<evidence type="ECO:0000256" key="7">
    <source>
        <dbReference type="ARBA" id="ARBA00022989"/>
    </source>
</evidence>
<keyword evidence="6 9" id="KW-0201">Cytochrome c-type biogenesis</keyword>
<evidence type="ECO:0000256" key="1">
    <source>
        <dbReference type="ARBA" id="ARBA00002442"/>
    </source>
</evidence>
<dbReference type="GO" id="GO:0017004">
    <property type="term" value="P:cytochrome complex assembly"/>
    <property type="evidence" value="ECO:0007669"/>
    <property type="project" value="UniProtKB-KW"/>
</dbReference>